<dbReference type="Pfam" id="PF12796">
    <property type="entry name" value="Ank_2"/>
    <property type="match status" value="2"/>
</dbReference>
<dbReference type="Proteomes" id="UP000191024">
    <property type="component" value="Chromosome C"/>
</dbReference>
<name>A0A1G4J458_9SACH</name>
<dbReference type="GO" id="GO:0085020">
    <property type="term" value="P:protein K6-linked ubiquitination"/>
    <property type="evidence" value="ECO:0007669"/>
    <property type="project" value="TreeGrafter"/>
</dbReference>
<feature type="compositionally biased region" description="Polar residues" evidence="5">
    <location>
        <begin position="92"/>
        <end position="123"/>
    </location>
</feature>
<keyword evidence="4" id="KW-0175">Coiled coil</keyword>
<feature type="repeat" description="ANK" evidence="3">
    <location>
        <begin position="404"/>
        <end position="436"/>
    </location>
</feature>
<dbReference type="EMBL" id="LT598466">
    <property type="protein sequence ID" value="SCU84535.1"/>
    <property type="molecule type" value="Genomic_DNA"/>
</dbReference>
<feature type="repeat" description="ANK" evidence="3">
    <location>
        <begin position="336"/>
        <end position="368"/>
    </location>
</feature>
<feature type="compositionally biased region" description="Basic and acidic residues" evidence="5">
    <location>
        <begin position="178"/>
        <end position="188"/>
    </location>
</feature>
<dbReference type="STRING" id="1230905.A0A1G4J458"/>
<feature type="region of interest" description="Disordered" evidence="5">
    <location>
        <begin position="147"/>
        <end position="243"/>
    </location>
</feature>
<keyword evidence="1" id="KW-0677">Repeat</keyword>
<gene>
    <name evidence="6" type="ORF">LAMI_0C07866G</name>
</gene>
<accession>A0A1G4J458</accession>
<feature type="coiled-coil region" evidence="4">
    <location>
        <begin position="773"/>
        <end position="836"/>
    </location>
</feature>
<feature type="compositionally biased region" description="Basic and acidic residues" evidence="5">
    <location>
        <begin position="303"/>
        <end position="313"/>
    </location>
</feature>
<dbReference type="OrthoDB" id="194358at2759"/>
<dbReference type="SMART" id="SM00248">
    <property type="entry name" value="ANK"/>
    <property type="match status" value="5"/>
</dbReference>
<feature type="compositionally biased region" description="Polar residues" evidence="5">
    <location>
        <begin position="10"/>
        <end position="20"/>
    </location>
</feature>
<evidence type="ECO:0000313" key="7">
    <source>
        <dbReference type="Proteomes" id="UP000191024"/>
    </source>
</evidence>
<dbReference type="PANTHER" id="PTHR24171">
    <property type="entry name" value="ANKYRIN REPEAT DOMAIN-CONTAINING PROTEIN 39-RELATED"/>
    <property type="match status" value="1"/>
</dbReference>
<sequence>MSEHVEKATSLKQTDLSDGQANVVKKRSLSSYLSNMNSRKEELERLAKREVKLANTQRSQSEERQSEEAASSERDAAVCKQDQEPKSARASAKSSETGQSPATDTLSATHQPLDTSRSPSTGQLPIGGHKLVKEKFAALDEFSVTDKLPAKGELPATDQSVHGQAVEKEYEALSQRLTMDDGLPKDNGRTSLSRSSLKGMLENLTEQEKREGDDEDSELSEVDSNVSTEPASPLRPRRGRLIRGDQLVAGLPRGFSPVVQDGDSDSELSDVDDLRQNISSSILHVDSSPERLQRTAQASSPRELVRQRQDARNPSRKHISMRRRNKPKKTVQRDAGGRTKLQIACDKGNYEMAQELIAAGYDVNDQDNAGNSSLHEAALNGHLKVVQLLIEHGADINIQSFSSVRDTPLIDASANGHLDVVKLLLEHGANPTITNAKGLTAIESIDEDSDLDQNERQVVNRIKQELRSAAREFGQDFDKNFRSSPDLGASKASSPNVSAEDAFVWTDITSKGGRDKLLRASKEGRLTYVGSFLENGGKIDVKSFFEAVRYGHEDIVSLFLAFGARANSSDKTGQTPLMVSVGRGHRGTVALLLEAGADPAKVDKRGRTALDYAQESELGIVSSEEIQMIKTALNSTILPKSISDHHEEAFPRDSPRKQTPQEINRKKRVHSPPVSPNKRIHGLAESVSISDVKKSNSVISPNYSLTEMNQPALAHNVEVKTEKSQSPLSQLQTEGLTNTTDERFSITPKVVETPKERELRQKAEEQYRQRRLASKLKKEQELLQKLAMDEQERSRELAKLKKEEREKAEKEKLVERERQEKLKNQAEIERRRALRAQYPLGLRLIDFNDDSGNIERYLPLFCVETEGKRCVLDLHLCILVKDPFLINTLKFERQVSESEKRQLWNIYKFIFLSGGRDDSAKLRVDLSRVPLKEKLDIEEKEADKFCSLKLHWVPWDASLIHDVIVRQRVKASLIGLFLASDASFKTSLEYHQTHPNESQHLQRLSLQLPLHLRLRPKVSQFMQSPQVFW</sequence>
<organism evidence="6 7">
    <name type="scientific">Lachancea mirantina</name>
    <dbReference type="NCBI Taxonomy" id="1230905"/>
    <lineage>
        <taxon>Eukaryota</taxon>
        <taxon>Fungi</taxon>
        <taxon>Dikarya</taxon>
        <taxon>Ascomycota</taxon>
        <taxon>Saccharomycotina</taxon>
        <taxon>Saccharomycetes</taxon>
        <taxon>Saccharomycetales</taxon>
        <taxon>Saccharomycetaceae</taxon>
        <taxon>Lachancea</taxon>
    </lineage>
</organism>
<dbReference type="PANTHER" id="PTHR24171:SF8">
    <property type="entry name" value="BRCA1-ASSOCIATED RING DOMAIN PROTEIN 1"/>
    <property type="match status" value="1"/>
</dbReference>
<evidence type="ECO:0000256" key="3">
    <source>
        <dbReference type="PROSITE-ProRule" id="PRU00023"/>
    </source>
</evidence>
<dbReference type="SUPFAM" id="SSF48403">
    <property type="entry name" value="Ankyrin repeat"/>
    <property type="match status" value="1"/>
</dbReference>
<dbReference type="PRINTS" id="PR01415">
    <property type="entry name" value="ANKYRIN"/>
</dbReference>
<dbReference type="InterPro" id="IPR002110">
    <property type="entry name" value="Ankyrin_rpt"/>
</dbReference>
<dbReference type="PROSITE" id="PS50297">
    <property type="entry name" value="ANK_REP_REGION"/>
    <property type="match status" value="4"/>
</dbReference>
<feature type="repeat" description="ANK" evidence="3">
    <location>
        <begin position="369"/>
        <end position="401"/>
    </location>
</feature>
<dbReference type="GO" id="GO:0004842">
    <property type="term" value="F:ubiquitin-protein transferase activity"/>
    <property type="evidence" value="ECO:0007669"/>
    <property type="project" value="TreeGrafter"/>
</dbReference>
<evidence type="ECO:0000256" key="1">
    <source>
        <dbReference type="ARBA" id="ARBA00022737"/>
    </source>
</evidence>
<feature type="repeat" description="ANK" evidence="3">
    <location>
        <begin position="572"/>
        <end position="604"/>
    </location>
</feature>
<feature type="compositionally biased region" description="Basic and acidic residues" evidence="5">
    <location>
        <begin position="38"/>
        <end position="52"/>
    </location>
</feature>
<feature type="region of interest" description="Disordered" evidence="5">
    <location>
        <begin position="284"/>
        <end position="338"/>
    </location>
</feature>
<dbReference type="InterPro" id="IPR036770">
    <property type="entry name" value="Ankyrin_rpt-contain_sf"/>
</dbReference>
<dbReference type="PROSITE" id="PS50088">
    <property type="entry name" value="ANK_REPEAT"/>
    <property type="match status" value="4"/>
</dbReference>
<keyword evidence="2 3" id="KW-0040">ANK repeat</keyword>
<keyword evidence="7" id="KW-1185">Reference proteome</keyword>
<feature type="compositionally biased region" description="Basic residues" evidence="5">
    <location>
        <begin position="314"/>
        <end position="330"/>
    </location>
</feature>
<feature type="compositionally biased region" description="Basic and acidic residues" evidence="5">
    <location>
        <begin position="645"/>
        <end position="656"/>
    </location>
</feature>
<dbReference type="AlphaFoldDB" id="A0A1G4J458"/>
<evidence type="ECO:0000256" key="4">
    <source>
        <dbReference type="SAM" id="Coils"/>
    </source>
</evidence>
<evidence type="ECO:0000256" key="2">
    <source>
        <dbReference type="ARBA" id="ARBA00023043"/>
    </source>
</evidence>
<evidence type="ECO:0000313" key="6">
    <source>
        <dbReference type="EMBL" id="SCU84535.1"/>
    </source>
</evidence>
<protein>
    <submittedName>
        <fullName evidence="6">LAMI_0C07866g1_1</fullName>
    </submittedName>
</protein>
<evidence type="ECO:0000256" key="5">
    <source>
        <dbReference type="SAM" id="MobiDB-lite"/>
    </source>
</evidence>
<reference evidence="7" key="1">
    <citation type="submission" date="2016-03" db="EMBL/GenBank/DDBJ databases">
        <authorList>
            <person name="Devillers H."/>
        </authorList>
    </citation>
    <scope>NUCLEOTIDE SEQUENCE [LARGE SCALE GENOMIC DNA]</scope>
</reference>
<feature type="region of interest" description="Disordered" evidence="5">
    <location>
        <begin position="1"/>
        <end position="128"/>
    </location>
</feature>
<feature type="region of interest" description="Disordered" evidence="5">
    <location>
        <begin position="645"/>
        <end position="679"/>
    </location>
</feature>
<proteinExistence type="predicted"/>
<feature type="compositionally biased region" description="Basic and acidic residues" evidence="5">
    <location>
        <begin position="60"/>
        <end position="87"/>
    </location>
</feature>
<dbReference type="Gene3D" id="1.25.40.20">
    <property type="entry name" value="Ankyrin repeat-containing domain"/>
    <property type="match status" value="2"/>
</dbReference>